<evidence type="ECO:0000313" key="2">
    <source>
        <dbReference type="EMBL" id="KAK7465214.1"/>
    </source>
</evidence>
<dbReference type="AlphaFoldDB" id="A0ABD0J8F2"/>
<evidence type="ECO:0000256" key="1">
    <source>
        <dbReference type="SAM" id="MobiDB-lite"/>
    </source>
</evidence>
<reference evidence="2 3" key="1">
    <citation type="journal article" date="2023" name="Sci. Data">
        <title>Genome assembly of the Korean intertidal mud-creeper Batillaria attramentaria.</title>
        <authorList>
            <person name="Patra A.K."/>
            <person name="Ho P.T."/>
            <person name="Jun S."/>
            <person name="Lee S.J."/>
            <person name="Kim Y."/>
            <person name="Won Y.J."/>
        </authorList>
    </citation>
    <scope>NUCLEOTIDE SEQUENCE [LARGE SCALE GENOMIC DNA]</scope>
    <source>
        <strain evidence="2">Wonlab-2016</strain>
    </source>
</reference>
<feature type="region of interest" description="Disordered" evidence="1">
    <location>
        <begin position="66"/>
        <end position="87"/>
    </location>
</feature>
<feature type="region of interest" description="Disordered" evidence="1">
    <location>
        <begin position="1"/>
        <end position="24"/>
    </location>
</feature>
<dbReference type="Proteomes" id="UP001519460">
    <property type="component" value="Unassembled WGS sequence"/>
</dbReference>
<protein>
    <submittedName>
        <fullName evidence="2">Uncharacterized protein</fullName>
    </submittedName>
</protein>
<gene>
    <name evidence="2" type="ORF">BaRGS_00037618</name>
</gene>
<accession>A0ABD0J8F2</accession>
<name>A0ABD0J8F2_9CAEN</name>
<keyword evidence="3" id="KW-1185">Reference proteome</keyword>
<comment type="caution">
    <text evidence="2">The sequence shown here is derived from an EMBL/GenBank/DDBJ whole genome shotgun (WGS) entry which is preliminary data.</text>
</comment>
<organism evidence="2 3">
    <name type="scientific">Batillaria attramentaria</name>
    <dbReference type="NCBI Taxonomy" id="370345"/>
    <lineage>
        <taxon>Eukaryota</taxon>
        <taxon>Metazoa</taxon>
        <taxon>Spiralia</taxon>
        <taxon>Lophotrochozoa</taxon>
        <taxon>Mollusca</taxon>
        <taxon>Gastropoda</taxon>
        <taxon>Caenogastropoda</taxon>
        <taxon>Sorbeoconcha</taxon>
        <taxon>Cerithioidea</taxon>
        <taxon>Batillariidae</taxon>
        <taxon>Batillaria</taxon>
    </lineage>
</organism>
<evidence type="ECO:0000313" key="3">
    <source>
        <dbReference type="Proteomes" id="UP001519460"/>
    </source>
</evidence>
<sequence length="87" mass="9280">MADKGRDNEAVGGSVSVSGAGQCQSAENDQFKEGHCGMQEDEDGVDTNCLRGKAALRACWPECEQEDPDVQSDNFNRSRTKVAVVGS</sequence>
<dbReference type="EMBL" id="JACVVK020000570">
    <property type="protein sequence ID" value="KAK7465214.1"/>
    <property type="molecule type" value="Genomic_DNA"/>
</dbReference>
<proteinExistence type="predicted"/>